<dbReference type="EMBL" id="RMBX01000003">
    <property type="protein sequence ID" value="RPD42115.1"/>
    <property type="molecule type" value="Genomic_DNA"/>
</dbReference>
<dbReference type="Proteomes" id="UP000279089">
    <property type="component" value="Unassembled WGS sequence"/>
</dbReference>
<accession>A0A3N4MFD7</accession>
<protein>
    <submittedName>
        <fullName evidence="1">Uncharacterized protein</fullName>
    </submittedName>
</protein>
<comment type="caution">
    <text evidence="1">The sequence shown here is derived from an EMBL/GenBank/DDBJ whole genome shotgun (WGS) entry which is preliminary data.</text>
</comment>
<proteinExistence type="predicted"/>
<evidence type="ECO:0000313" key="1">
    <source>
        <dbReference type="EMBL" id="RPD42115.1"/>
    </source>
</evidence>
<organism evidence="1 2">
    <name type="scientific">Chitinophaga barathri</name>
    <dbReference type="NCBI Taxonomy" id="1647451"/>
    <lineage>
        <taxon>Bacteria</taxon>
        <taxon>Pseudomonadati</taxon>
        <taxon>Bacteroidota</taxon>
        <taxon>Chitinophagia</taxon>
        <taxon>Chitinophagales</taxon>
        <taxon>Chitinophagaceae</taxon>
        <taxon>Chitinophaga</taxon>
    </lineage>
</organism>
<keyword evidence="2" id="KW-1185">Reference proteome</keyword>
<sequence length="64" mass="7597">MVWRQDIYCVSGKLPDLLFLYDKIRYPGYNQPRKKDKDKCLVFNVFYSCTRSTSPVMTPSTLLR</sequence>
<dbReference type="AlphaFoldDB" id="A0A3N4MFD7"/>
<evidence type="ECO:0000313" key="2">
    <source>
        <dbReference type="Proteomes" id="UP000279089"/>
    </source>
</evidence>
<reference evidence="2" key="1">
    <citation type="submission" date="2018-11" db="EMBL/GenBank/DDBJ databases">
        <title>Chitinophaga lutea sp.nov., isolate from arsenic contaminated soil.</title>
        <authorList>
            <person name="Zong Y."/>
        </authorList>
    </citation>
    <scope>NUCLEOTIDE SEQUENCE [LARGE SCALE GENOMIC DNA]</scope>
    <source>
        <strain evidence="2">YLT18</strain>
    </source>
</reference>
<name>A0A3N4MFD7_9BACT</name>
<gene>
    <name evidence="1" type="ORF">EG028_08195</name>
</gene>